<evidence type="ECO:0000313" key="2">
    <source>
        <dbReference type="Proteomes" id="UP000269041"/>
    </source>
</evidence>
<protein>
    <recommendedName>
        <fullName evidence="3">2OG-Fe dioxygenase family protein</fullName>
    </recommendedName>
</protein>
<sequence length="311" mass="35070">MAKNLSPKEYNLIKGLIILTILNGPIEVFSEKSCSGLLKESYLKLFQQAPWDKYLHRQSQLDWIADQEPSAGSSMLTAQDRNEFYLGILSAKELVKKLSCNLDLEGVKHSLEMIKPSRKRFISSAIATIIDGNITGLQRIKTKPFGQALAEIEHSEKIDFRSLPRVFTELPQQYFNDDLVRFIESNIKRAAKSNPRIKMLNITVHHTCIVCDKDNYATNSPEGIHQDGSDYLVSAYVLERNNIQGGASVIFGEDKSTEILRTTLDAGYGIFQPDLHTNIWHYVEPIEVAQGASFGWRSSVGLDLDIMELHP</sequence>
<dbReference type="Gene3D" id="2.60.120.620">
    <property type="entry name" value="q2cbj1_9rhob like domain"/>
    <property type="match status" value="1"/>
</dbReference>
<evidence type="ECO:0000313" key="1">
    <source>
        <dbReference type="EMBL" id="RSD29848.1"/>
    </source>
</evidence>
<evidence type="ECO:0008006" key="3">
    <source>
        <dbReference type="Google" id="ProtNLM"/>
    </source>
</evidence>
<proteinExistence type="predicted"/>
<gene>
    <name evidence="1" type="ORF">EJA03_17000</name>
</gene>
<dbReference type="EMBL" id="RSFA01000104">
    <property type="protein sequence ID" value="RSD29848.1"/>
    <property type="molecule type" value="Genomic_DNA"/>
</dbReference>
<dbReference type="RefSeq" id="WP_125322932.1">
    <property type="nucleotide sequence ID" value="NZ_AP024890.1"/>
</dbReference>
<name>A0A427TZD8_9VIBR</name>
<dbReference type="OrthoDB" id="6681382at2"/>
<accession>A0A427TZD8</accession>
<dbReference type="Proteomes" id="UP000269041">
    <property type="component" value="Unassembled WGS sequence"/>
</dbReference>
<dbReference type="InterPro" id="IPR018724">
    <property type="entry name" value="2OG-Fe_dioxygenase"/>
</dbReference>
<keyword evidence="2" id="KW-1185">Reference proteome</keyword>
<reference evidence="1 2" key="1">
    <citation type="submission" date="2018-12" db="EMBL/GenBank/DDBJ databases">
        <title>Genomic taxonomy of the Vibrionaceae family.</title>
        <authorList>
            <person name="Gomez-Gil B."/>
            <person name="Enciso-Ibarra K."/>
        </authorList>
    </citation>
    <scope>NUCLEOTIDE SEQUENCE [LARGE SCALE GENOMIC DNA]</scope>
    <source>
        <strain evidence="1 2">CAIM 594</strain>
    </source>
</reference>
<dbReference type="GO" id="GO:0051213">
    <property type="term" value="F:dioxygenase activity"/>
    <property type="evidence" value="ECO:0007669"/>
    <property type="project" value="InterPro"/>
</dbReference>
<comment type="caution">
    <text evidence="1">The sequence shown here is derived from an EMBL/GenBank/DDBJ whole genome shotgun (WGS) entry which is preliminary data.</text>
</comment>
<organism evidence="1 2">
    <name type="scientific">Vibrio pectenicida</name>
    <dbReference type="NCBI Taxonomy" id="62763"/>
    <lineage>
        <taxon>Bacteria</taxon>
        <taxon>Pseudomonadati</taxon>
        <taxon>Pseudomonadota</taxon>
        <taxon>Gammaproteobacteria</taxon>
        <taxon>Vibrionales</taxon>
        <taxon>Vibrionaceae</taxon>
        <taxon>Vibrio</taxon>
    </lineage>
</organism>
<dbReference type="Pfam" id="PF10014">
    <property type="entry name" value="2OG-Fe_Oxy_2"/>
    <property type="match status" value="1"/>
</dbReference>
<dbReference type="AlphaFoldDB" id="A0A427TZD8"/>